<reference evidence="5" key="1">
    <citation type="submission" date="2023-07" db="EMBL/GenBank/DDBJ databases">
        <authorList>
            <person name="Pelsma A.J. K."/>
        </authorList>
    </citation>
    <scope>NUCLEOTIDE SEQUENCE</scope>
</reference>
<dbReference type="InterPro" id="IPR043594">
    <property type="entry name" value="HMGL"/>
</dbReference>
<dbReference type="Pfam" id="PF00682">
    <property type="entry name" value="HMGL-like"/>
    <property type="match status" value="1"/>
</dbReference>
<evidence type="ECO:0000259" key="4">
    <source>
        <dbReference type="PROSITE" id="PS50991"/>
    </source>
</evidence>
<keyword evidence="2" id="KW-0479">Metal-binding</keyword>
<dbReference type="PROSITE" id="PS50991">
    <property type="entry name" value="PYR_CT"/>
    <property type="match status" value="1"/>
</dbReference>
<dbReference type="NCBIfam" id="NF004283">
    <property type="entry name" value="PRK05692.1"/>
    <property type="match status" value="1"/>
</dbReference>
<comment type="similarity">
    <text evidence="1">Belongs to the HMG-CoA lyase family.</text>
</comment>
<dbReference type="CDD" id="cd07938">
    <property type="entry name" value="DRE_TIM_HMGL"/>
    <property type="match status" value="1"/>
</dbReference>
<dbReference type="PANTHER" id="PTHR42738:SF7">
    <property type="entry name" value="HYDROXYMETHYLGLUTARYL-COA LYASE"/>
    <property type="match status" value="1"/>
</dbReference>
<dbReference type="InterPro" id="IPR013785">
    <property type="entry name" value="Aldolase_TIM"/>
</dbReference>
<dbReference type="EMBL" id="OY288114">
    <property type="protein sequence ID" value="CAJ0880479.1"/>
    <property type="molecule type" value="Genomic_DNA"/>
</dbReference>
<name>A0AA48M4S6_9ZZZZ</name>
<gene>
    <name evidence="5" type="primary">E4.1.3.4/HMGCL/hmgL</name>
    <name evidence="5" type="ORF">AMST5_03159</name>
</gene>
<dbReference type="EC" id="4.1.3.4" evidence="5"/>
<organism evidence="5">
    <name type="scientific">freshwater sediment metagenome</name>
    <dbReference type="NCBI Taxonomy" id="556182"/>
    <lineage>
        <taxon>unclassified sequences</taxon>
        <taxon>metagenomes</taxon>
        <taxon>ecological metagenomes</taxon>
    </lineage>
</organism>
<dbReference type="GO" id="GO:0006552">
    <property type="term" value="P:L-leucine catabolic process"/>
    <property type="evidence" value="ECO:0007669"/>
    <property type="project" value="TreeGrafter"/>
</dbReference>
<dbReference type="AlphaFoldDB" id="A0AA48M4S6"/>
<accession>A0AA48M4S6</accession>
<dbReference type="PANTHER" id="PTHR42738">
    <property type="entry name" value="HYDROXYMETHYLGLUTARYL-COA LYASE"/>
    <property type="match status" value="1"/>
</dbReference>
<dbReference type="SUPFAM" id="SSF51569">
    <property type="entry name" value="Aldolase"/>
    <property type="match status" value="1"/>
</dbReference>
<dbReference type="GO" id="GO:0046872">
    <property type="term" value="F:metal ion binding"/>
    <property type="evidence" value="ECO:0007669"/>
    <property type="project" value="UniProtKB-KW"/>
</dbReference>
<evidence type="ECO:0000256" key="2">
    <source>
        <dbReference type="ARBA" id="ARBA00022723"/>
    </source>
</evidence>
<evidence type="ECO:0000256" key="1">
    <source>
        <dbReference type="ARBA" id="ARBA00009405"/>
    </source>
</evidence>
<dbReference type="InterPro" id="IPR000891">
    <property type="entry name" value="PYR_CT"/>
</dbReference>
<dbReference type="GO" id="GO:0004419">
    <property type="term" value="F:hydroxymethylglutaryl-CoA lyase activity"/>
    <property type="evidence" value="ECO:0007669"/>
    <property type="project" value="UniProtKB-EC"/>
</dbReference>
<feature type="domain" description="Pyruvate carboxyltransferase" evidence="4">
    <location>
        <begin position="1"/>
        <end position="248"/>
    </location>
</feature>
<dbReference type="GO" id="GO:0046951">
    <property type="term" value="P:ketone body biosynthetic process"/>
    <property type="evidence" value="ECO:0007669"/>
    <property type="project" value="TreeGrafter"/>
</dbReference>
<sequence length="288" mass="30312">MDVRVRLIELLAAAGLKHIEAGSFVSEKKVPQMAGTPALLTKLGELPGVRLSALTPNLRGFADAVSSGAREIAVLTAASETFSRENLNCSISDSLDRARAIAHSANAEGIAVRGYISCVLGCPYEGRVDLARVVEIADELRRLGCYEISLGDTIGVGAPFAARALIEMVARVVPIERLAGHFHDTYGQALANIFACLEAGVSVFDCAVAGLGGCPFAPGATGNVATEDVVYMLQKSALDTGVDLDRLIEAGAFICDYLGRQTQSKVARAYAARRNRSLASCSPAVVER</sequence>
<proteinExistence type="inferred from homology"/>
<dbReference type="FunFam" id="3.20.20.70:FF:000071">
    <property type="entry name" value="Hydroxymethylglutaryl-CoA lyase"/>
    <property type="match status" value="1"/>
</dbReference>
<evidence type="ECO:0000256" key="3">
    <source>
        <dbReference type="ARBA" id="ARBA00023239"/>
    </source>
</evidence>
<evidence type="ECO:0000313" key="5">
    <source>
        <dbReference type="EMBL" id="CAJ0880479.1"/>
    </source>
</evidence>
<dbReference type="Gene3D" id="3.20.20.70">
    <property type="entry name" value="Aldolase class I"/>
    <property type="match status" value="1"/>
</dbReference>
<protein>
    <submittedName>
        <fullName evidence="5">Hydroxymethylglutaryl-CoA lyase</fullName>
        <ecNumber evidence="5">4.1.3.4</ecNumber>
    </submittedName>
</protein>
<keyword evidence="3 5" id="KW-0456">Lyase</keyword>